<evidence type="ECO:0000313" key="6">
    <source>
        <dbReference type="EMBL" id="OXM67580.1"/>
    </source>
</evidence>
<dbReference type="GO" id="GO:0003700">
    <property type="term" value="F:DNA-binding transcription factor activity"/>
    <property type="evidence" value="ECO:0007669"/>
    <property type="project" value="TreeGrafter"/>
</dbReference>
<dbReference type="InterPro" id="IPR046335">
    <property type="entry name" value="LacI/GalR-like_sensor"/>
</dbReference>
<dbReference type="AlphaFoldDB" id="A0A229T9A6"/>
<dbReference type="Gene3D" id="1.10.260.40">
    <property type="entry name" value="lambda repressor-like DNA-binding domains"/>
    <property type="match status" value="1"/>
</dbReference>
<evidence type="ECO:0000259" key="5">
    <source>
        <dbReference type="PROSITE" id="PS50932"/>
    </source>
</evidence>
<reference evidence="7" key="1">
    <citation type="submission" date="2017-07" db="EMBL/GenBank/DDBJ databases">
        <title>Comparative genome mining reveals phylogenetic distribution patterns of secondary metabolites in Amycolatopsis.</title>
        <authorList>
            <person name="Adamek M."/>
            <person name="Alanjary M."/>
            <person name="Sales-Ortells H."/>
            <person name="Goodfellow M."/>
            <person name="Bull A.T."/>
            <person name="Kalinowski J."/>
            <person name="Ziemert N."/>
        </authorList>
    </citation>
    <scope>NUCLEOTIDE SEQUENCE [LARGE SCALE GENOMIC DNA]</scope>
    <source>
        <strain evidence="7">H5</strain>
    </source>
</reference>
<feature type="domain" description="HTH lacI-type" evidence="5">
    <location>
        <begin position="22"/>
        <end position="76"/>
    </location>
</feature>
<evidence type="ECO:0000256" key="2">
    <source>
        <dbReference type="ARBA" id="ARBA00023125"/>
    </source>
</evidence>
<dbReference type="CDD" id="cd01574">
    <property type="entry name" value="PBP1_LacI"/>
    <property type="match status" value="1"/>
</dbReference>
<dbReference type="PROSITE" id="PS50932">
    <property type="entry name" value="HTH_LACI_2"/>
    <property type="match status" value="1"/>
</dbReference>
<proteinExistence type="predicted"/>
<dbReference type="EMBL" id="NMUL01000012">
    <property type="protein sequence ID" value="OXM67580.1"/>
    <property type="molecule type" value="Genomic_DNA"/>
</dbReference>
<dbReference type="Pfam" id="PF13377">
    <property type="entry name" value="Peripla_BP_3"/>
    <property type="match status" value="1"/>
</dbReference>
<evidence type="ECO:0000256" key="4">
    <source>
        <dbReference type="SAM" id="MobiDB-lite"/>
    </source>
</evidence>
<dbReference type="InterPro" id="IPR010982">
    <property type="entry name" value="Lambda_DNA-bd_dom_sf"/>
</dbReference>
<name>A0A229T9A6_9PSEU</name>
<feature type="region of interest" description="Disordered" evidence="4">
    <location>
        <begin position="1"/>
        <end position="36"/>
    </location>
</feature>
<dbReference type="OrthoDB" id="9785139at2"/>
<evidence type="ECO:0000313" key="7">
    <source>
        <dbReference type="Proteomes" id="UP000215199"/>
    </source>
</evidence>
<dbReference type="SUPFAM" id="SSF53822">
    <property type="entry name" value="Periplasmic binding protein-like I"/>
    <property type="match status" value="1"/>
</dbReference>
<keyword evidence="1" id="KW-0805">Transcription regulation</keyword>
<dbReference type="SMART" id="SM00354">
    <property type="entry name" value="HTH_LACI"/>
    <property type="match status" value="1"/>
</dbReference>
<evidence type="ECO:0000256" key="1">
    <source>
        <dbReference type="ARBA" id="ARBA00023015"/>
    </source>
</evidence>
<evidence type="ECO:0000256" key="3">
    <source>
        <dbReference type="ARBA" id="ARBA00023163"/>
    </source>
</evidence>
<keyword evidence="7" id="KW-1185">Reference proteome</keyword>
<organism evidence="6 7">
    <name type="scientific">Amycolatopsis vastitatis</name>
    <dbReference type="NCBI Taxonomy" id="1905142"/>
    <lineage>
        <taxon>Bacteria</taxon>
        <taxon>Bacillati</taxon>
        <taxon>Actinomycetota</taxon>
        <taxon>Actinomycetes</taxon>
        <taxon>Pseudonocardiales</taxon>
        <taxon>Pseudonocardiaceae</taxon>
        <taxon>Amycolatopsis</taxon>
    </lineage>
</organism>
<dbReference type="GO" id="GO:0000976">
    <property type="term" value="F:transcription cis-regulatory region binding"/>
    <property type="evidence" value="ECO:0007669"/>
    <property type="project" value="TreeGrafter"/>
</dbReference>
<dbReference type="PANTHER" id="PTHR30146:SF153">
    <property type="entry name" value="LACTOSE OPERON REPRESSOR"/>
    <property type="match status" value="1"/>
</dbReference>
<keyword evidence="2" id="KW-0238">DNA-binding</keyword>
<dbReference type="Gene3D" id="3.40.50.2300">
    <property type="match status" value="2"/>
</dbReference>
<dbReference type="SUPFAM" id="SSF47413">
    <property type="entry name" value="lambda repressor-like DNA-binding domains"/>
    <property type="match status" value="1"/>
</dbReference>
<dbReference type="RefSeq" id="WP_093947985.1">
    <property type="nucleotide sequence ID" value="NZ_NMUL01000012.1"/>
</dbReference>
<comment type="caution">
    <text evidence="6">The sequence shown here is derived from an EMBL/GenBank/DDBJ whole genome shotgun (WGS) entry which is preliminary data.</text>
</comment>
<dbReference type="InterPro" id="IPR000843">
    <property type="entry name" value="HTH_LacI"/>
</dbReference>
<dbReference type="PANTHER" id="PTHR30146">
    <property type="entry name" value="LACI-RELATED TRANSCRIPTIONAL REPRESSOR"/>
    <property type="match status" value="1"/>
</dbReference>
<sequence>MTVPRQTATSSASGRASRRRGPSMADVAREAGVSGQTVSRVANGKTNVDDATRERVLAAMRRVGYRPNSAARALRNGKFRSIGVIISALPTFGNSRTLDAIAAAVVAEGFSIILMPVTRPTQGEVTGAFSTLNEQAVDGVIILIEQHQLDQSEIELPQGLPVVVIDSSARYAYPVVDNDQADGAARATRHLLSLGHSTVWHIAGPPQSYSAERRRKSWQATLEAAGRTVPPVLAGDWSPESGYQAGLRLAADPSVTAVFAANDQMALGLLRALHETGRRVPEEVSVVGFDDMEESAHFWPPLTTIRQSFEAVGHHAVEALLAEIETGAEAGEPVILPTELVIRSSTAPPPA</sequence>
<gene>
    <name evidence="6" type="ORF">CF165_14245</name>
</gene>
<keyword evidence="3" id="KW-0804">Transcription</keyword>
<dbReference type="CDD" id="cd01392">
    <property type="entry name" value="HTH_LacI"/>
    <property type="match status" value="1"/>
</dbReference>
<dbReference type="Proteomes" id="UP000215199">
    <property type="component" value="Unassembled WGS sequence"/>
</dbReference>
<dbReference type="InterPro" id="IPR028082">
    <property type="entry name" value="Peripla_BP_I"/>
</dbReference>
<dbReference type="Pfam" id="PF00356">
    <property type="entry name" value="LacI"/>
    <property type="match status" value="1"/>
</dbReference>
<accession>A0A229T9A6</accession>
<protein>
    <submittedName>
        <fullName evidence="6">LacI family transcriptional regulator</fullName>
    </submittedName>
</protein>